<sequence>MKFGHALELLEKEEKLRRDSWAPGSFIVMMPSLYLPPFSTASTFLKVNDRTAKHIGVNTPLNSQPYIAFFNGETDEWQPGWLPAQADLFASDWYATKQTPY</sequence>
<reference evidence="2 3" key="1">
    <citation type="submission" date="2023-02" db="EMBL/GenBank/DDBJ databases">
        <title>Pathogen: clinical or host-associated sample.</title>
        <authorList>
            <person name="Hergert J."/>
            <person name="Casey R."/>
            <person name="Wagner J."/>
            <person name="Young E.L."/>
            <person name="Oakeson K.F."/>
        </authorList>
    </citation>
    <scope>NUCLEOTIDE SEQUENCE [LARGE SCALE GENOMIC DNA]</scope>
    <source>
        <strain evidence="2 3">2022CK-00829</strain>
        <plasmid evidence="2 3">unnamed1</plasmid>
    </source>
</reference>
<keyword evidence="3" id="KW-1185">Reference proteome</keyword>
<evidence type="ECO:0000313" key="2">
    <source>
        <dbReference type="EMBL" id="WDI05076.1"/>
    </source>
</evidence>
<feature type="domain" description="Thoeris anti-defense 2-like" evidence="1">
    <location>
        <begin position="1"/>
        <end position="94"/>
    </location>
</feature>
<evidence type="ECO:0000259" key="1">
    <source>
        <dbReference type="Pfam" id="PF11195"/>
    </source>
</evidence>
<accession>A0ABY7XGU4</accession>
<evidence type="ECO:0000313" key="3">
    <source>
        <dbReference type="Proteomes" id="UP001221519"/>
    </source>
</evidence>
<geneLocation type="plasmid" evidence="2 3">
    <name>unnamed1</name>
</geneLocation>
<protein>
    <submittedName>
        <fullName evidence="2">DUF2829 domain-containing protein</fullName>
    </submittedName>
</protein>
<gene>
    <name evidence="2" type="ORF">PUW25_26260</name>
</gene>
<dbReference type="EMBL" id="CP118109">
    <property type="protein sequence ID" value="WDI05076.1"/>
    <property type="molecule type" value="Genomic_DNA"/>
</dbReference>
<keyword evidence="2" id="KW-0614">Plasmid</keyword>
<dbReference type="InterPro" id="IPR021361">
    <property type="entry name" value="Tad2-like_dom"/>
</dbReference>
<organism evidence="2 3">
    <name type="scientific">Paenibacillus urinalis</name>
    <dbReference type="NCBI Taxonomy" id="521520"/>
    <lineage>
        <taxon>Bacteria</taxon>
        <taxon>Bacillati</taxon>
        <taxon>Bacillota</taxon>
        <taxon>Bacilli</taxon>
        <taxon>Bacillales</taxon>
        <taxon>Paenibacillaceae</taxon>
        <taxon>Paenibacillus</taxon>
    </lineage>
</organism>
<name>A0ABY7XGU4_9BACL</name>
<dbReference type="Pfam" id="PF11195">
    <property type="entry name" value="Tad2-like"/>
    <property type="match status" value="1"/>
</dbReference>
<proteinExistence type="predicted"/>
<dbReference type="Proteomes" id="UP001221519">
    <property type="component" value="Plasmid unnamed1"/>
</dbReference>
<dbReference type="RefSeq" id="WP_047913132.1">
    <property type="nucleotide sequence ID" value="NZ_CP118109.1"/>
</dbReference>